<comment type="caution">
    <text evidence="2">The sequence shown here is derived from an EMBL/GenBank/DDBJ whole genome shotgun (WGS) entry which is preliminary data.</text>
</comment>
<dbReference type="Proteomes" id="UP000192758">
    <property type="component" value="Unassembled WGS sequence"/>
</dbReference>
<evidence type="ECO:0000313" key="3">
    <source>
        <dbReference type="Proteomes" id="UP000192758"/>
    </source>
</evidence>
<sequence length="456" mass="53293">MFKFFSNTLSFLNNLFSNKNEEIDESNLVEILKNMPFKISYKFTKVDDVDLYRKNYLTAKNYNVIDYAFSYLYEGNNKTTSFTILIEKRCFFPMSYETVKNANNLSNSKDKTYFKPTKIYKYEKDTDELYASVCFKNITKDKNAYVKNNVEVIEFPEFNFLFEKNQSNKKVDYNYDVNNFKLIKLAKTNDIYSISFYKSLIVSSYYFLDTCNKYMAVHLDSVKFNKFLNSDQKILEYEVDAKFTGDKNYVKILEDNNITDKVNSIKENNDKINNRNITNKVNNNITDKVNNIKDNNKIKNKSITNKVNSNSNITDKINSSNITNKINNSNKTEKINNSNITNKVNNSNITNKNSIKDNNKIRNSNITNKINNSNITNKINSNSNVTNKNSIKDNNNITDNNLNNTKKKINRKNIKILFIILCVLILFVLVILLVIKRKRKRNALIKNTLENNNIKI</sequence>
<dbReference type="AlphaFoldDB" id="A0A1W0E7Q9"/>
<dbReference type="VEuPathDB" id="MicrosporidiaDB:EHP00_813"/>
<evidence type="ECO:0000313" key="2">
    <source>
        <dbReference type="EMBL" id="OQS55295.1"/>
    </source>
</evidence>
<keyword evidence="1" id="KW-1133">Transmembrane helix</keyword>
<proteinExistence type="predicted"/>
<organism evidence="2 3">
    <name type="scientific">Ecytonucleospora hepatopenaei</name>
    <dbReference type="NCBI Taxonomy" id="646526"/>
    <lineage>
        <taxon>Eukaryota</taxon>
        <taxon>Fungi</taxon>
        <taxon>Fungi incertae sedis</taxon>
        <taxon>Microsporidia</taxon>
        <taxon>Enterocytozoonidae</taxon>
        <taxon>Ecytonucleospora</taxon>
    </lineage>
</organism>
<reference evidence="2 3" key="1">
    <citation type="journal article" date="2017" name="Environ. Microbiol.">
        <title>Decay of the glycolytic pathway and adaptation to intranuclear parasitism within Enterocytozoonidae microsporidia.</title>
        <authorList>
            <person name="Wiredu Boakye D."/>
            <person name="Jaroenlak P."/>
            <person name="Prachumwat A."/>
            <person name="Williams T.A."/>
            <person name="Bateman K.S."/>
            <person name="Itsathitphaisarn O."/>
            <person name="Sritunyalucksana K."/>
            <person name="Paszkiewicz K.H."/>
            <person name="Moore K.A."/>
            <person name="Stentiford G.D."/>
            <person name="Williams B.A."/>
        </authorList>
    </citation>
    <scope>NUCLEOTIDE SEQUENCE [LARGE SCALE GENOMIC DNA]</scope>
    <source>
        <strain evidence="2 3">TH1</strain>
    </source>
</reference>
<keyword evidence="1" id="KW-0812">Transmembrane</keyword>
<dbReference type="EMBL" id="MNPJ01000012">
    <property type="protein sequence ID" value="OQS55295.1"/>
    <property type="molecule type" value="Genomic_DNA"/>
</dbReference>
<keyword evidence="1" id="KW-0472">Membrane</keyword>
<name>A0A1W0E7Q9_9MICR</name>
<accession>A0A1W0E7Q9</accession>
<keyword evidence="3" id="KW-1185">Reference proteome</keyword>
<gene>
    <name evidence="2" type="ORF">EHP00_813</name>
</gene>
<evidence type="ECO:0000256" key="1">
    <source>
        <dbReference type="SAM" id="Phobius"/>
    </source>
</evidence>
<feature type="transmembrane region" description="Helical" evidence="1">
    <location>
        <begin position="416"/>
        <end position="435"/>
    </location>
</feature>
<protein>
    <submittedName>
        <fullName evidence="2">Uncharacterized protein</fullName>
    </submittedName>
</protein>